<evidence type="ECO:0000256" key="2">
    <source>
        <dbReference type="ARBA" id="ARBA00005369"/>
    </source>
</evidence>
<evidence type="ECO:0000256" key="6">
    <source>
        <dbReference type="ARBA" id="ARBA00022603"/>
    </source>
</evidence>
<dbReference type="EC" id="2.1.1.77" evidence="3"/>
<dbReference type="EMBL" id="JAUSRA010000001">
    <property type="protein sequence ID" value="MDP9792475.1"/>
    <property type="molecule type" value="Genomic_DNA"/>
</dbReference>
<evidence type="ECO:0000256" key="1">
    <source>
        <dbReference type="ARBA" id="ARBA00004496"/>
    </source>
</evidence>
<dbReference type="GO" id="GO:0004719">
    <property type="term" value="F:protein-L-isoaspartate (D-aspartate) O-methyltransferase activity"/>
    <property type="evidence" value="ECO:0007669"/>
    <property type="project" value="UniProtKB-EC"/>
</dbReference>
<dbReference type="Pfam" id="PF01135">
    <property type="entry name" value="PCMT"/>
    <property type="match status" value="1"/>
</dbReference>
<proteinExistence type="inferred from homology"/>
<dbReference type="InterPro" id="IPR000682">
    <property type="entry name" value="PCMT"/>
</dbReference>
<dbReference type="CDD" id="cd02440">
    <property type="entry name" value="AdoMet_MTases"/>
    <property type="match status" value="1"/>
</dbReference>
<evidence type="ECO:0000256" key="5">
    <source>
        <dbReference type="ARBA" id="ARBA00022490"/>
    </source>
</evidence>
<comment type="subcellular location">
    <subcellularLocation>
        <location evidence="1">Cytoplasm</location>
    </subcellularLocation>
</comment>
<dbReference type="PANTHER" id="PTHR11579">
    <property type="entry name" value="PROTEIN-L-ISOASPARTATE O-METHYLTRANSFERASE"/>
    <property type="match status" value="1"/>
</dbReference>
<accession>A0ABT9MM46</accession>
<dbReference type="Proteomes" id="UP001240984">
    <property type="component" value="Unassembled WGS sequence"/>
</dbReference>
<comment type="similarity">
    <text evidence="2">Belongs to the methyltransferase superfamily. L-isoaspartyl/D-aspartyl protein methyltransferase family.</text>
</comment>
<evidence type="ECO:0000256" key="4">
    <source>
        <dbReference type="ARBA" id="ARBA00013346"/>
    </source>
</evidence>
<evidence type="ECO:0000256" key="8">
    <source>
        <dbReference type="ARBA" id="ARBA00022691"/>
    </source>
</evidence>
<evidence type="ECO:0000256" key="11">
    <source>
        <dbReference type="ARBA" id="ARBA00031350"/>
    </source>
</evidence>
<evidence type="ECO:0000313" key="12">
    <source>
        <dbReference type="EMBL" id="MDP9792475.1"/>
    </source>
</evidence>
<keyword evidence="8" id="KW-0949">S-adenosyl-L-methionine</keyword>
<evidence type="ECO:0000256" key="10">
    <source>
        <dbReference type="ARBA" id="ARBA00031323"/>
    </source>
</evidence>
<reference evidence="12 13" key="1">
    <citation type="submission" date="2023-07" db="EMBL/GenBank/DDBJ databases">
        <title>Sequencing the genomes of 1000 actinobacteria strains.</title>
        <authorList>
            <person name="Klenk H.-P."/>
        </authorList>
    </citation>
    <scope>NUCLEOTIDE SEQUENCE [LARGE SCALE GENOMIC DNA]</scope>
    <source>
        <strain evidence="12 13">DSM 44710</strain>
    </source>
</reference>
<comment type="caution">
    <text evidence="12">The sequence shown here is derived from an EMBL/GenBank/DDBJ whole genome shotgun (WGS) entry which is preliminary data.</text>
</comment>
<dbReference type="PANTHER" id="PTHR11579:SF0">
    <property type="entry name" value="PROTEIN-L-ISOASPARTATE(D-ASPARTATE) O-METHYLTRANSFERASE"/>
    <property type="match status" value="1"/>
</dbReference>
<keyword evidence="5" id="KW-0963">Cytoplasm</keyword>
<dbReference type="InterPro" id="IPR029063">
    <property type="entry name" value="SAM-dependent_MTases_sf"/>
</dbReference>
<evidence type="ECO:0000256" key="3">
    <source>
        <dbReference type="ARBA" id="ARBA00011890"/>
    </source>
</evidence>
<dbReference type="Gene3D" id="3.40.50.150">
    <property type="entry name" value="Vaccinia Virus protein VP39"/>
    <property type="match status" value="1"/>
</dbReference>
<protein>
    <recommendedName>
        <fullName evidence="4">Protein-L-isoaspartate O-methyltransferase</fullName>
        <ecNumber evidence="3">2.1.1.77</ecNumber>
    </recommendedName>
    <alternativeName>
        <fullName evidence="11">L-isoaspartyl protein carboxyl methyltransferase</fullName>
    </alternativeName>
    <alternativeName>
        <fullName evidence="9">Protein L-isoaspartyl methyltransferase</fullName>
    </alternativeName>
    <alternativeName>
        <fullName evidence="10">Protein-beta-aspartate methyltransferase</fullName>
    </alternativeName>
</protein>
<dbReference type="GO" id="GO:0032259">
    <property type="term" value="P:methylation"/>
    <property type="evidence" value="ECO:0007669"/>
    <property type="project" value="UniProtKB-KW"/>
</dbReference>
<keyword evidence="13" id="KW-1185">Reference proteome</keyword>
<dbReference type="SUPFAM" id="SSF53335">
    <property type="entry name" value="S-adenosyl-L-methionine-dependent methyltransferases"/>
    <property type="match status" value="1"/>
</dbReference>
<dbReference type="RefSeq" id="WP_306827356.1">
    <property type="nucleotide sequence ID" value="NZ_JAUSRA010000001.1"/>
</dbReference>
<evidence type="ECO:0000256" key="9">
    <source>
        <dbReference type="ARBA" id="ARBA00030757"/>
    </source>
</evidence>
<keyword evidence="7 12" id="KW-0808">Transferase</keyword>
<name>A0ABT9MM46_9ACTN</name>
<keyword evidence="6 12" id="KW-0489">Methyltransferase</keyword>
<evidence type="ECO:0000313" key="13">
    <source>
        <dbReference type="Proteomes" id="UP001240984"/>
    </source>
</evidence>
<sequence>MTALDDAFAAVPERVYTHHPRWGETVHRSDPEAIRRDIAALDVRPGDRILEIGTGSGYSGAILAQLCGPHGQVTSIDISDELVARATAIHQERGVRGVDIRVADGLARYPSSAGYHRAVAWCAPPRLPRAWTDQIIDGGRIVACLPIAELPSTTLIATITVEEGQPWVHAVTGGGYAQSTETAVDDALTIPGRWVDYCDYQPDPSWIAIGWRADDPQRTGARASLDQLLHAGYAETYHRAPPAWRSWSLYTATLGDPQVSLVSLRNKIRGIGHTTPHSAAVVLADGSVLADSAHSPSLAALRTWLIQWEAAGRPTADSYPTELVLHENDLAGWDLRTYLPPPADQR</sequence>
<organism evidence="12 13">
    <name type="scientific">Catenuloplanes nepalensis</name>
    <dbReference type="NCBI Taxonomy" id="587533"/>
    <lineage>
        <taxon>Bacteria</taxon>
        <taxon>Bacillati</taxon>
        <taxon>Actinomycetota</taxon>
        <taxon>Actinomycetes</taxon>
        <taxon>Micromonosporales</taxon>
        <taxon>Micromonosporaceae</taxon>
        <taxon>Catenuloplanes</taxon>
    </lineage>
</organism>
<gene>
    <name evidence="12" type="ORF">J2S43_000987</name>
</gene>
<evidence type="ECO:0000256" key="7">
    <source>
        <dbReference type="ARBA" id="ARBA00022679"/>
    </source>
</evidence>